<dbReference type="InterPro" id="IPR002711">
    <property type="entry name" value="HNH"/>
</dbReference>
<evidence type="ECO:0000313" key="2">
    <source>
        <dbReference type="EMBL" id="QEL18216.1"/>
    </source>
</evidence>
<evidence type="ECO:0000259" key="1">
    <source>
        <dbReference type="Pfam" id="PF01844"/>
    </source>
</evidence>
<evidence type="ECO:0000313" key="3">
    <source>
        <dbReference type="Proteomes" id="UP000324974"/>
    </source>
</evidence>
<keyword evidence="3" id="KW-1185">Reference proteome</keyword>
<dbReference type="Proteomes" id="UP000324974">
    <property type="component" value="Chromosome"/>
</dbReference>
<dbReference type="KEGG" id="lrs:PX52LOC_05231"/>
<keyword evidence="2" id="KW-0255">Endonuclease</keyword>
<name>A0A5C1AJN2_9BACT</name>
<dbReference type="PANTHER" id="PTHR37827">
    <property type="entry name" value="TUDOR DOMAIN-CONTAINING PROTEIN"/>
    <property type="match status" value="1"/>
</dbReference>
<dbReference type="EMBL" id="CP042425">
    <property type="protein sequence ID" value="QEL18216.1"/>
    <property type="molecule type" value="Genomic_DNA"/>
</dbReference>
<accession>A0A5C1AJN2</accession>
<dbReference type="PANTHER" id="PTHR37827:SF1">
    <property type="entry name" value="HNH DOMAIN-CONTAINING PROTEIN"/>
    <property type="match status" value="1"/>
</dbReference>
<dbReference type="GO" id="GO:0004519">
    <property type="term" value="F:endonuclease activity"/>
    <property type="evidence" value="ECO:0007669"/>
    <property type="project" value="UniProtKB-KW"/>
</dbReference>
<dbReference type="Gene3D" id="1.10.30.50">
    <property type="match status" value="1"/>
</dbReference>
<protein>
    <submittedName>
        <fullName evidence="2">HNH endonuclease</fullName>
    </submittedName>
</protein>
<feature type="domain" description="HNH" evidence="1">
    <location>
        <begin position="12"/>
        <end position="54"/>
    </location>
</feature>
<keyword evidence="2" id="KW-0378">Hydrolase</keyword>
<reference evidence="3" key="1">
    <citation type="submission" date="2019-08" db="EMBL/GenBank/DDBJ databases">
        <title>Limnoglobus roseus gen. nov., sp. nov., a novel freshwater planctomycete with a giant genome from the family Gemmataceae.</title>
        <authorList>
            <person name="Kulichevskaya I.S."/>
            <person name="Naumoff D.G."/>
            <person name="Miroshnikov K."/>
            <person name="Ivanova A."/>
            <person name="Philippov D.A."/>
            <person name="Hakobyan A."/>
            <person name="Rijpstra I.C."/>
            <person name="Sinninghe Damste J.S."/>
            <person name="Liesack W."/>
            <person name="Dedysh S.N."/>
        </authorList>
    </citation>
    <scope>NUCLEOTIDE SEQUENCE [LARGE SCALE GENOMIC DNA]</scope>
    <source>
        <strain evidence="3">PX52</strain>
    </source>
</reference>
<proteinExistence type="predicted"/>
<dbReference type="InterPro" id="IPR003615">
    <property type="entry name" value="HNH_nuc"/>
</dbReference>
<dbReference type="AlphaFoldDB" id="A0A5C1AJN2"/>
<keyword evidence="2" id="KW-0540">Nuclease</keyword>
<organism evidence="2 3">
    <name type="scientific">Limnoglobus roseus</name>
    <dbReference type="NCBI Taxonomy" id="2598579"/>
    <lineage>
        <taxon>Bacteria</taxon>
        <taxon>Pseudomonadati</taxon>
        <taxon>Planctomycetota</taxon>
        <taxon>Planctomycetia</taxon>
        <taxon>Gemmatales</taxon>
        <taxon>Gemmataceae</taxon>
        <taxon>Limnoglobus</taxon>
    </lineage>
</organism>
<dbReference type="Pfam" id="PF01844">
    <property type="entry name" value="HNH"/>
    <property type="match status" value="1"/>
</dbReference>
<sequence length="102" mass="11801">MWDENQPLPCPCGLCLRAFDEHLLTKHHMLPKSRGGTTEHVAFLCSQCHGMVHATFTNRTLAAEYTSLEQLRNAPELAGFIKWVRKLPAGRRKKNHPRRRKR</sequence>
<gene>
    <name evidence="2" type="ORF">PX52LOC_05231</name>
</gene>
<dbReference type="CDD" id="cd00085">
    <property type="entry name" value="HNHc"/>
    <property type="match status" value="1"/>
</dbReference>